<feature type="transmembrane region" description="Helical" evidence="8">
    <location>
        <begin position="110"/>
        <end position="129"/>
    </location>
</feature>
<protein>
    <recommendedName>
        <fullName evidence="9">Glycosyltransferase RgtA/B/C/D-like domain-containing protein</fullName>
    </recommendedName>
</protein>
<feature type="transmembrane region" description="Helical" evidence="8">
    <location>
        <begin position="207"/>
        <end position="231"/>
    </location>
</feature>
<feature type="transmembrane region" description="Helical" evidence="8">
    <location>
        <begin position="9"/>
        <end position="30"/>
    </location>
</feature>
<sequence>MNGKPDRPLGILLGLAVLLRLYFIVAFDYISPDGVQYVRLGYTIWHGFSYGSGGAMFPDIIQPPLYPLVAGFFTLFLPPLFAGKTASLIAGILLVYVVYRFLSRLAGKKIALIGGGLTVIHPGLIAISAQAATEAWYILFVALLFFEGWHFWESPNRARGLRLALWFSLGFLTRPEMLVVMFFYVAFLFSTALYGKISLRPGHWLALMLPSVAMVLLYAAAVSLNLGYFTLSPKINFVRIQSKLAAIARAGDAGYKELPPRTAAYRAFYPLTPDGGELLSHALLYKKEPAMRWLREHRTSGAGFSPARLLGGVLKNAKKMLSKIAGGKGLPWFLALTAFLGLFYLFKENRVYGWYLVLMLMPLSIYLFVHIEDRFLLGSWPMLVLPAARVFERLYEKFRVYFSPLLAGAVPLLLLFVLLLGAYGKMVDDFKATNRWKLLSQKVKDVVEPGARLMAKQPQTAFFLDTEYRLLPFGSVDKLLVYFQKQKVDYLLVDEADLALNPALETFIDLRGGAPLTLLREGSLEGRSYWLFHI</sequence>
<feature type="domain" description="Glycosyltransferase RgtA/B/C/D-like" evidence="9">
    <location>
        <begin position="62"/>
        <end position="215"/>
    </location>
</feature>
<evidence type="ECO:0000256" key="3">
    <source>
        <dbReference type="ARBA" id="ARBA00022676"/>
    </source>
</evidence>
<gene>
    <name evidence="10" type="ORF">ENJ15_03600</name>
</gene>
<dbReference type="PANTHER" id="PTHR33908">
    <property type="entry name" value="MANNOSYLTRANSFERASE YKCB-RELATED"/>
    <property type="match status" value="1"/>
</dbReference>
<comment type="subcellular location">
    <subcellularLocation>
        <location evidence="1">Cell membrane</location>
        <topology evidence="1">Multi-pass membrane protein</topology>
    </subcellularLocation>
</comment>
<evidence type="ECO:0000256" key="2">
    <source>
        <dbReference type="ARBA" id="ARBA00022475"/>
    </source>
</evidence>
<dbReference type="GO" id="GO:0009103">
    <property type="term" value="P:lipopolysaccharide biosynthetic process"/>
    <property type="evidence" value="ECO:0007669"/>
    <property type="project" value="UniProtKB-ARBA"/>
</dbReference>
<evidence type="ECO:0000256" key="6">
    <source>
        <dbReference type="ARBA" id="ARBA00022989"/>
    </source>
</evidence>
<dbReference type="Pfam" id="PF13231">
    <property type="entry name" value="PMT_2"/>
    <property type="match status" value="1"/>
</dbReference>
<dbReference type="InterPro" id="IPR038731">
    <property type="entry name" value="RgtA/B/C-like"/>
</dbReference>
<feature type="transmembrane region" description="Helical" evidence="8">
    <location>
        <begin position="352"/>
        <end position="369"/>
    </location>
</feature>
<feature type="transmembrane region" description="Helical" evidence="8">
    <location>
        <begin position="135"/>
        <end position="152"/>
    </location>
</feature>
<accession>A0A7V5RPG7</accession>
<feature type="transmembrane region" description="Helical" evidence="8">
    <location>
        <begin position="329"/>
        <end position="346"/>
    </location>
</feature>
<evidence type="ECO:0000256" key="7">
    <source>
        <dbReference type="ARBA" id="ARBA00023136"/>
    </source>
</evidence>
<feature type="transmembrane region" description="Helical" evidence="8">
    <location>
        <begin position="164"/>
        <end position="187"/>
    </location>
</feature>
<dbReference type="InterPro" id="IPR050297">
    <property type="entry name" value="LipidA_mod_glycosyltrf_83"/>
</dbReference>
<feature type="transmembrane region" description="Helical" evidence="8">
    <location>
        <begin position="401"/>
        <end position="423"/>
    </location>
</feature>
<evidence type="ECO:0000259" key="9">
    <source>
        <dbReference type="Pfam" id="PF13231"/>
    </source>
</evidence>
<evidence type="ECO:0000256" key="1">
    <source>
        <dbReference type="ARBA" id="ARBA00004651"/>
    </source>
</evidence>
<dbReference type="EMBL" id="DRLI01000137">
    <property type="protein sequence ID" value="HHM02072.1"/>
    <property type="molecule type" value="Genomic_DNA"/>
</dbReference>
<feature type="non-terminal residue" evidence="10">
    <location>
        <position position="534"/>
    </location>
</feature>
<proteinExistence type="predicted"/>
<evidence type="ECO:0000313" key="10">
    <source>
        <dbReference type="EMBL" id="HHM02072.1"/>
    </source>
</evidence>
<evidence type="ECO:0000256" key="8">
    <source>
        <dbReference type="SAM" id="Phobius"/>
    </source>
</evidence>
<keyword evidence="4" id="KW-0808">Transferase</keyword>
<name>A0A7V5RPG7_CALAY</name>
<dbReference type="GO" id="GO:0005886">
    <property type="term" value="C:plasma membrane"/>
    <property type="evidence" value="ECO:0007669"/>
    <property type="project" value="UniProtKB-SubCell"/>
</dbReference>
<feature type="transmembrane region" description="Helical" evidence="8">
    <location>
        <begin position="65"/>
        <end position="98"/>
    </location>
</feature>
<keyword evidence="5 8" id="KW-0812">Transmembrane</keyword>
<evidence type="ECO:0000256" key="4">
    <source>
        <dbReference type="ARBA" id="ARBA00022679"/>
    </source>
</evidence>
<dbReference type="AlphaFoldDB" id="A0A7V5RPG7"/>
<keyword evidence="7 8" id="KW-0472">Membrane</keyword>
<organism evidence="10">
    <name type="scientific">Caldithrix abyssi</name>
    <dbReference type="NCBI Taxonomy" id="187145"/>
    <lineage>
        <taxon>Bacteria</taxon>
        <taxon>Pseudomonadati</taxon>
        <taxon>Calditrichota</taxon>
        <taxon>Calditrichia</taxon>
        <taxon>Calditrichales</taxon>
        <taxon>Calditrichaceae</taxon>
        <taxon>Caldithrix</taxon>
    </lineage>
</organism>
<reference evidence="10" key="1">
    <citation type="journal article" date="2020" name="mSystems">
        <title>Genome- and Community-Level Interaction Insights into Carbon Utilization and Element Cycling Functions of Hydrothermarchaeota in Hydrothermal Sediment.</title>
        <authorList>
            <person name="Zhou Z."/>
            <person name="Liu Y."/>
            <person name="Xu W."/>
            <person name="Pan J."/>
            <person name="Luo Z.H."/>
            <person name="Li M."/>
        </authorList>
    </citation>
    <scope>NUCLEOTIDE SEQUENCE [LARGE SCALE GENOMIC DNA]</scope>
    <source>
        <strain evidence="10">HyVt-460</strain>
    </source>
</reference>
<evidence type="ECO:0000256" key="5">
    <source>
        <dbReference type="ARBA" id="ARBA00022692"/>
    </source>
</evidence>
<dbReference type="GO" id="GO:0016763">
    <property type="term" value="F:pentosyltransferase activity"/>
    <property type="evidence" value="ECO:0007669"/>
    <property type="project" value="TreeGrafter"/>
</dbReference>
<keyword evidence="2" id="KW-1003">Cell membrane</keyword>
<comment type="caution">
    <text evidence="10">The sequence shown here is derived from an EMBL/GenBank/DDBJ whole genome shotgun (WGS) entry which is preliminary data.</text>
</comment>
<dbReference type="Proteomes" id="UP000885771">
    <property type="component" value="Unassembled WGS sequence"/>
</dbReference>
<dbReference type="PANTHER" id="PTHR33908:SF11">
    <property type="entry name" value="MEMBRANE PROTEIN"/>
    <property type="match status" value="1"/>
</dbReference>
<keyword evidence="6 8" id="KW-1133">Transmembrane helix</keyword>
<keyword evidence="3" id="KW-0328">Glycosyltransferase</keyword>